<comment type="catalytic activity">
    <reaction evidence="1">
        <text>Endonucleolytic cleavage of DNA to give random double-stranded fragments with terminal 5'-phosphates, ATP is simultaneously hydrolyzed.</text>
        <dbReference type="EC" id="3.1.21.3"/>
    </reaction>
</comment>
<feature type="domain" description="Restriction endonuclease type I HsdR N-terminal" evidence="11">
    <location>
        <begin position="15"/>
        <end position="205"/>
    </location>
</feature>
<dbReference type="Proteomes" id="UP001301326">
    <property type="component" value="Chromosome"/>
</dbReference>
<dbReference type="GO" id="GO:0003677">
    <property type="term" value="F:DNA binding"/>
    <property type="evidence" value="ECO:0007669"/>
    <property type="project" value="UniProtKB-KW"/>
</dbReference>
<evidence type="ECO:0000256" key="2">
    <source>
        <dbReference type="ARBA" id="ARBA00008598"/>
    </source>
</evidence>
<name>A0AA95HB54_9GAMM</name>
<dbReference type="InterPro" id="IPR051268">
    <property type="entry name" value="Type-I_R_enzyme_R_subunit"/>
</dbReference>
<evidence type="ECO:0000259" key="11">
    <source>
        <dbReference type="Pfam" id="PF04313"/>
    </source>
</evidence>
<keyword evidence="6" id="KW-0680">Restriction system</keyword>
<keyword evidence="9" id="KW-0067">ATP-binding</keyword>
<evidence type="ECO:0000256" key="1">
    <source>
        <dbReference type="ARBA" id="ARBA00000851"/>
    </source>
</evidence>
<protein>
    <recommendedName>
        <fullName evidence="3">type I site-specific deoxyribonuclease</fullName>
        <ecNumber evidence="3">3.1.21.3</ecNumber>
    </recommendedName>
</protein>
<comment type="similarity">
    <text evidence="2">Belongs to the HsdR family.</text>
</comment>
<evidence type="ECO:0000256" key="8">
    <source>
        <dbReference type="ARBA" id="ARBA00022801"/>
    </source>
</evidence>
<evidence type="ECO:0000256" key="4">
    <source>
        <dbReference type="ARBA" id="ARBA00022722"/>
    </source>
</evidence>
<evidence type="ECO:0000256" key="6">
    <source>
        <dbReference type="ARBA" id="ARBA00022747"/>
    </source>
</evidence>
<dbReference type="GO" id="GO:0009307">
    <property type="term" value="P:DNA restriction-modification system"/>
    <property type="evidence" value="ECO:0007669"/>
    <property type="project" value="UniProtKB-KW"/>
</dbReference>
<evidence type="ECO:0000256" key="5">
    <source>
        <dbReference type="ARBA" id="ARBA00022741"/>
    </source>
</evidence>
<evidence type="ECO:0000313" key="12">
    <source>
        <dbReference type="EMBL" id="WGZ92833.1"/>
    </source>
</evidence>
<dbReference type="GO" id="GO:0005524">
    <property type="term" value="F:ATP binding"/>
    <property type="evidence" value="ECO:0007669"/>
    <property type="project" value="UniProtKB-KW"/>
</dbReference>
<dbReference type="KEGG" id="tput:QJT81_13420"/>
<proteinExistence type="inferred from homology"/>
<keyword evidence="4" id="KW-0540">Nuclease</keyword>
<accession>A0AA95HB54</accession>
<sequence length="259" mass="29978">MPSNKETLFQNHICAFLKREHGYHALTKAELPPQDFHIIESHLLAFIQATQPDRCAELHAVFGLKTDDEIIRTLKQACAKAKPLWLIMREGLQVRGVKFELYKPKPRSATSELQHQHYRHNRFSYKKEYRYNPNNDERVDLVLWLNGLPIIVVELKHEDEGQFVDDAIHSSFLTRDLNNSLYRLPFLYVAASDTQVKVATDPRSDKHFRWFNAQLTNTAQTHGEYPIEHLYRGVNKSAVNLMPPQRCFANNASIAGFPA</sequence>
<keyword evidence="8" id="KW-0378">Hydrolase</keyword>
<dbReference type="InterPro" id="IPR007409">
    <property type="entry name" value="Restrct_endonuc_type1_HsdR_N"/>
</dbReference>
<evidence type="ECO:0000256" key="3">
    <source>
        <dbReference type="ARBA" id="ARBA00012654"/>
    </source>
</evidence>
<keyword evidence="10" id="KW-0238">DNA-binding</keyword>
<dbReference type="Gene3D" id="3.90.1570.50">
    <property type="match status" value="1"/>
</dbReference>
<reference evidence="12" key="2">
    <citation type="submission" date="2023-04" db="EMBL/GenBank/DDBJ databases">
        <authorList>
            <person name="Beletskiy A.V."/>
            <person name="Mardanov A.V."/>
            <person name="Ravin N.V."/>
        </authorList>
    </citation>
    <scope>NUCLEOTIDE SEQUENCE</scope>
    <source>
        <strain evidence="12">GKL-02</strain>
    </source>
</reference>
<keyword evidence="5" id="KW-0547">Nucleotide-binding</keyword>
<evidence type="ECO:0000256" key="7">
    <source>
        <dbReference type="ARBA" id="ARBA00022759"/>
    </source>
</evidence>
<dbReference type="Pfam" id="PF04313">
    <property type="entry name" value="HSDR_N"/>
    <property type="match status" value="1"/>
</dbReference>
<gene>
    <name evidence="12" type="ORF">QJT81_13420</name>
</gene>
<dbReference type="GO" id="GO:0009035">
    <property type="term" value="F:type I site-specific deoxyribonuclease activity"/>
    <property type="evidence" value="ECO:0007669"/>
    <property type="project" value="UniProtKB-EC"/>
</dbReference>
<keyword evidence="7 12" id="KW-0255">Endonuclease</keyword>
<dbReference type="AlphaFoldDB" id="A0AA95HB54"/>
<reference evidence="12" key="1">
    <citation type="journal article" date="2023" name="Int. J. Mol. Sci.">
        <title>Metagenomics Revealed a New Genus 'Candidatus Thiocaldithrix dubininis' gen. nov., sp. nov. and a New Species 'Candidatus Thiothrix putei' sp. nov. in the Family Thiotrichaceae, Some Members of Which Have Traits of Both Na+- and H+-Motive Energetics.</title>
        <authorList>
            <person name="Ravin N.V."/>
            <person name="Muntyan M.S."/>
            <person name="Smolyakov D.D."/>
            <person name="Rudenko T.S."/>
            <person name="Beletsky A.V."/>
            <person name="Mardanov A.V."/>
            <person name="Grabovich M.Y."/>
        </authorList>
    </citation>
    <scope>NUCLEOTIDE SEQUENCE</scope>
    <source>
        <strain evidence="12">GKL-02</strain>
    </source>
</reference>
<dbReference type="EC" id="3.1.21.3" evidence="3"/>
<dbReference type="PANTHER" id="PTHR30195:SF15">
    <property type="entry name" value="TYPE I RESTRICTION ENZYME HINDI ENDONUCLEASE SUBUNIT"/>
    <property type="match status" value="1"/>
</dbReference>
<dbReference type="PANTHER" id="PTHR30195">
    <property type="entry name" value="TYPE I SITE-SPECIFIC DEOXYRIBONUCLEASE PROTEIN SUBUNIT M AND R"/>
    <property type="match status" value="1"/>
</dbReference>
<organism evidence="12">
    <name type="scientific">Candidatus Thiothrix putei</name>
    <dbReference type="NCBI Taxonomy" id="3080811"/>
    <lineage>
        <taxon>Bacteria</taxon>
        <taxon>Pseudomonadati</taxon>
        <taxon>Pseudomonadota</taxon>
        <taxon>Gammaproteobacteria</taxon>
        <taxon>Thiotrichales</taxon>
        <taxon>Thiotrichaceae</taxon>
        <taxon>Thiothrix</taxon>
    </lineage>
</organism>
<dbReference type="EMBL" id="CP124756">
    <property type="protein sequence ID" value="WGZ92833.1"/>
    <property type="molecule type" value="Genomic_DNA"/>
</dbReference>
<evidence type="ECO:0000256" key="9">
    <source>
        <dbReference type="ARBA" id="ARBA00022840"/>
    </source>
</evidence>
<evidence type="ECO:0000256" key="10">
    <source>
        <dbReference type="ARBA" id="ARBA00023125"/>
    </source>
</evidence>